<gene>
    <name evidence="1" type="ORF">ACFSR3_03580</name>
</gene>
<reference evidence="2" key="1">
    <citation type="journal article" date="2019" name="Int. J. Syst. Evol. Microbiol.">
        <title>The Global Catalogue of Microorganisms (GCM) 10K type strain sequencing project: providing services to taxonomists for standard genome sequencing and annotation.</title>
        <authorList>
            <consortium name="The Broad Institute Genomics Platform"/>
            <consortium name="The Broad Institute Genome Sequencing Center for Infectious Disease"/>
            <person name="Wu L."/>
            <person name="Ma J."/>
        </authorList>
    </citation>
    <scope>NUCLEOTIDE SEQUENCE [LARGE SCALE GENOMIC DNA]</scope>
    <source>
        <strain evidence="2">KCTC 42107</strain>
    </source>
</reference>
<sequence>MLTKEKIIEAIKDMPNKFSVDDLLDRIMLLQKIEIGLEQSESGNVVSTDEAKQRLQKWLK</sequence>
<organism evidence="1 2">
    <name type="scientific">Flavobacterium suzhouense</name>
    <dbReference type="NCBI Taxonomy" id="1529638"/>
    <lineage>
        <taxon>Bacteria</taxon>
        <taxon>Pseudomonadati</taxon>
        <taxon>Bacteroidota</taxon>
        <taxon>Flavobacteriia</taxon>
        <taxon>Flavobacteriales</taxon>
        <taxon>Flavobacteriaceae</taxon>
        <taxon>Flavobacterium</taxon>
    </lineage>
</organism>
<evidence type="ECO:0000313" key="2">
    <source>
        <dbReference type="Proteomes" id="UP001597480"/>
    </source>
</evidence>
<comment type="caution">
    <text evidence="1">The sequence shown here is derived from an EMBL/GenBank/DDBJ whole genome shotgun (WGS) entry which is preliminary data.</text>
</comment>
<evidence type="ECO:0008006" key="3">
    <source>
        <dbReference type="Google" id="ProtNLM"/>
    </source>
</evidence>
<evidence type="ECO:0000313" key="1">
    <source>
        <dbReference type="EMBL" id="MFD2601125.1"/>
    </source>
</evidence>
<proteinExistence type="predicted"/>
<dbReference type="RefSeq" id="WP_379819753.1">
    <property type="nucleotide sequence ID" value="NZ_JBHUMD010000005.1"/>
</dbReference>
<dbReference type="Proteomes" id="UP001597480">
    <property type="component" value="Unassembled WGS sequence"/>
</dbReference>
<keyword evidence="2" id="KW-1185">Reference proteome</keyword>
<accession>A0ABW5NRU6</accession>
<name>A0ABW5NRU6_9FLAO</name>
<protein>
    <recommendedName>
        <fullName evidence="3">Addiction module component</fullName>
    </recommendedName>
</protein>
<dbReference type="EMBL" id="JBHUMD010000005">
    <property type="protein sequence ID" value="MFD2601125.1"/>
    <property type="molecule type" value="Genomic_DNA"/>
</dbReference>